<gene>
    <name evidence="2" type="primary">mcr</name>
    <name evidence="2" type="ORF">GCM10009827_025950</name>
</gene>
<proteinExistence type="predicted"/>
<comment type="caution">
    <text evidence="2">The sequence shown here is derived from an EMBL/GenBank/DDBJ whole genome shotgun (WGS) entry which is preliminary data.</text>
</comment>
<keyword evidence="3" id="KW-1185">Reference proteome</keyword>
<protein>
    <submittedName>
        <fullName evidence="2">Alpha-methylacyl-CoA racemase</fullName>
    </submittedName>
</protein>
<dbReference type="PANTHER" id="PTHR48228:SF5">
    <property type="entry name" value="ALPHA-METHYLACYL-COA RACEMASE"/>
    <property type="match status" value="1"/>
</dbReference>
<reference evidence="2 3" key="1">
    <citation type="journal article" date="2019" name="Int. J. Syst. Evol. Microbiol.">
        <title>The Global Catalogue of Microorganisms (GCM) 10K type strain sequencing project: providing services to taxonomists for standard genome sequencing and annotation.</title>
        <authorList>
            <consortium name="The Broad Institute Genomics Platform"/>
            <consortium name="The Broad Institute Genome Sequencing Center for Infectious Disease"/>
            <person name="Wu L."/>
            <person name="Ma J."/>
        </authorList>
    </citation>
    <scope>NUCLEOTIDE SEQUENCE [LARGE SCALE GENOMIC DNA]</scope>
    <source>
        <strain evidence="2 3">JCM 15933</strain>
    </source>
</reference>
<dbReference type="Proteomes" id="UP001501470">
    <property type="component" value="Unassembled WGS sequence"/>
</dbReference>
<dbReference type="Gene3D" id="3.30.1540.10">
    <property type="entry name" value="formyl-coa transferase, domain 3"/>
    <property type="match status" value="1"/>
</dbReference>
<evidence type="ECO:0000256" key="1">
    <source>
        <dbReference type="SAM" id="MobiDB-lite"/>
    </source>
</evidence>
<dbReference type="InterPro" id="IPR050509">
    <property type="entry name" value="CoA-transferase_III"/>
</dbReference>
<accession>A0ABN2A4J9</accession>
<dbReference type="Gene3D" id="3.40.50.10540">
    <property type="entry name" value="Crotonobetainyl-coa:carnitine coa-transferase, domain 1"/>
    <property type="match status" value="1"/>
</dbReference>
<dbReference type="InterPro" id="IPR044855">
    <property type="entry name" value="CoA-Trfase_III_dom3_sf"/>
</dbReference>
<dbReference type="PANTHER" id="PTHR48228">
    <property type="entry name" value="SUCCINYL-COA--D-CITRAMALATE COA-TRANSFERASE"/>
    <property type="match status" value="1"/>
</dbReference>
<evidence type="ECO:0000313" key="3">
    <source>
        <dbReference type="Proteomes" id="UP001501470"/>
    </source>
</evidence>
<name>A0ABN2A4J9_9ACTN</name>
<organism evidence="2 3">
    <name type="scientific">Dactylosporangium maewongense</name>
    <dbReference type="NCBI Taxonomy" id="634393"/>
    <lineage>
        <taxon>Bacteria</taxon>
        <taxon>Bacillati</taxon>
        <taxon>Actinomycetota</taxon>
        <taxon>Actinomycetes</taxon>
        <taxon>Micromonosporales</taxon>
        <taxon>Micromonosporaceae</taxon>
        <taxon>Dactylosporangium</taxon>
    </lineage>
</organism>
<dbReference type="InterPro" id="IPR023606">
    <property type="entry name" value="CoA-Trfase_III_dom_1_sf"/>
</dbReference>
<feature type="region of interest" description="Disordered" evidence="1">
    <location>
        <begin position="321"/>
        <end position="345"/>
    </location>
</feature>
<dbReference type="EMBL" id="BAAAQD010000004">
    <property type="protein sequence ID" value="GAA1510577.1"/>
    <property type="molecule type" value="Genomic_DNA"/>
</dbReference>
<dbReference type="SUPFAM" id="SSF89796">
    <property type="entry name" value="CoA-transferase family III (CaiB/BaiF)"/>
    <property type="match status" value="1"/>
</dbReference>
<evidence type="ECO:0000313" key="2">
    <source>
        <dbReference type="EMBL" id="GAA1510577.1"/>
    </source>
</evidence>
<feature type="compositionally biased region" description="Low complexity" evidence="1">
    <location>
        <begin position="323"/>
        <end position="342"/>
    </location>
</feature>
<sequence>MEMAALGPVPHAAMMLADLGADVVRVDRPGGAMSPLAGAFDPVLRGRTHVVADLKSDGDRDAVMELLAAADVVLEGFRPGVMERLGLGPEPVTAANPRIVYGRVTGWGRAGPLADAAGHDLNYLALTGVLGALGEPGAAPPVPLAVLGDYAGGSMFLLTGVLAALVERAVSGRGQVVDVAMVDGVGVVAAKVWAMRGAGTWADERRSNLLDGGAPFYDVYRCGDDRYLAVAAIEPQFFAALLDGLGLAAEGDQHDRTTWPALRARIAGRVASRTRDEWVEVFAGRDACVSPVLSFAEAAAHPQARARDAFVTVDGVVQPAPSPRFARTPAAPRGTARDTAPTDLGTVVAAWRP</sequence>
<dbReference type="Pfam" id="PF02515">
    <property type="entry name" value="CoA_transf_3"/>
    <property type="match status" value="1"/>
</dbReference>
<dbReference type="InterPro" id="IPR003673">
    <property type="entry name" value="CoA-Trfase_fam_III"/>
</dbReference>